<name>A0A8S0ZNA9_ARCPL</name>
<dbReference type="PANTHER" id="PTHR46599:SF3">
    <property type="entry name" value="PIGGYBAC TRANSPOSABLE ELEMENT-DERIVED PROTEIN 4"/>
    <property type="match status" value="1"/>
</dbReference>
<accession>A0A8S0ZNA9</accession>
<protein>
    <recommendedName>
        <fullName evidence="1">PiggyBac transposable element-derived protein domain-containing protein</fullName>
    </recommendedName>
</protein>
<reference evidence="2 3" key="1">
    <citation type="submission" date="2020-04" db="EMBL/GenBank/DDBJ databases">
        <authorList>
            <person name="Wallbank WR R."/>
            <person name="Pardo Diaz C."/>
            <person name="Kozak K."/>
            <person name="Martin S."/>
            <person name="Jiggins C."/>
            <person name="Moest M."/>
            <person name="Warren A I."/>
            <person name="Byers J.R.P. K."/>
            <person name="Montejo-Kovacevich G."/>
            <person name="Yen C E."/>
        </authorList>
    </citation>
    <scope>NUCLEOTIDE SEQUENCE [LARGE SCALE GENOMIC DNA]</scope>
</reference>
<comment type="caution">
    <text evidence="2">The sequence shown here is derived from an EMBL/GenBank/DDBJ whole genome shotgun (WGS) entry which is preliminary data.</text>
</comment>
<dbReference type="Pfam" id="PF13843">
    <property type="entry name" value="DDE_Tnp_1_7"/>
    <property type="match status" value="1"/>
</dbReference>
<feature type="domain" description="PiggyBac transposable element-derived protein" evidence="1">
    <location>
        <begin position="1"/>
        <end position="129"/>
    </location>
</feature>
<dbReference type="EMBL" id="CADEBC010000479">
    <property type="protein sequence ID" value="CAB3233193.1"/>
    <property type="molecule type" value="Genomic_DNA"/>
</dbReference>
<organism evidence="2 3">
    <name type="scientific">Arctia plantaginis</name>
    <name type="common">Wood tiger moth</name>
    <name type="synonym">Phalaena plantaginis</name>
    <dbReference type="NCBI Taxonomy" id="874455"/>
    <lineage>
        <taxon>Eukaryota</taxon>
        <taxon>Metazoa</taxon>
        <taxon>Ecdysozoa</taxon>
        <taxon>Arthropoda</taxon>
        <taxon>Hexapoda</taxon>
        <taxon>Insecta</taxon>
        <taxon>Pterygota</taxon>
        <taxon>Neoptera</taxon>
        <taxon>Endopterygota</taxon>
        <taxon>Lepidoptera</taxon>
        <taxon>Glossata</taxon>
        <taxon>Ditrysia</taxon>
        <taxon>Noctuoidea</taxon>
        <taxon>Erebidae</taxon>
        <taxon>Arctiinae</taxon>
        <taxon>Arctia</taxon>
    </lineage>
</organism>
<proteinExistence type="predicted"/>
<sequence length="140" mass="16784">MGLVKLPNINDYWYKNPMYRNEYIVRVIKKDRFLMILKFWHFSKQNEQGISSDKLHKIRDVFEMIVAEFKKVLQPGKVLVIDESMVPWRGRLQFRQYIKNTHCYGVKLNKLCTPDGYTYNIIVYTGKETVAEKSIMVRKQ</sequence>
<dbReference type="Proteomes" id="UP000494106">
    <property type="component" value="Unassembled WGS sequence"/>
</dbReference>
<dbReference type="AlphaFoldDB" id="A0A8S0ZNA9"/>
<dbReference type="OrthoDB" id="5876240at2759"/>
<gene>
    <name evidence="2" type="ORF">APLA_LOCUS5097</name>
</gene>
<evidence type="ECO:0000313" key="2">
    <source>
        <dbReference type="EMBL" id="CAB3233193.1"/>
    </source>
</evidence>
<evidence type="ECO:0000313" key="3">
    <source>
        <dbReference type="Proteomes" id="UP000494106"/>
    </source>
</evidence>
<dbReference type="InterPro" id="IPR029526">
    <property type="entry name" value="PGBD"/>
</dbReference>
<dbReference type="PANTHER" id="PTHR46599">
    <property type="entry name" value="PIGGYBAC TRANSPOSABLE ELEMENT-DERIVED PROTEIN 4"/>
    <property type="match status" value="1"/>
</dbReference>
<evidence type="ECO:0000259" key="1">
    <source>
        <dbReference type="Pfam" id="PF13843"/>
    </source>
</evidence>
<keyword evidence="3" id="KW-1185">Reference proteome</keyword>